<dbReference type="InterPro" id="IPR001867">
    <property type="entry name" value="OmpR/PhoB-type_DNA-bd"/>
</dbReference>
<dbReference type="Pfam" id="PF00486">
    <property type="entry name" value="Trans_reg_C"/>
    <property type="match status" value="1"/>
</dbReference>
<dbReference type="SUPFAM" id="SSF48452">
    <property type="entry name" value="TPR-like"/>
    <property type="match status" value="1"/>
</dbReference>
<dbReference type="RefSeq" id="WP_207225058.1">
    <property type="nucleotide sequence ID" value="NZ_SHKP01000006.1"/>
</dbReference>
<dbReference type="AlphaFoldDB" id="A0A4Q7VPG9"/>
<keyword evidence="1 2" id="KW-0238">DNA-binding</keyword>
<dbReference type="InterPro" id="IPR011990">
    <property type="entry name" value="TPR-like_helical_dom_sf"/>
</dbReference>
<dbReference type="GO" id="GO:0000160">
    <property type="term" value="P:phosphorelay signal transduction system"/>
    <property type="evidence" value="ECO:0007669"/>
    <property type="project" value="InterPro"/>
</dbReference>
<feature type="DNA-binding region" description="OmpR/PhoB-type" evidence="2">
    <location>
        <begin position="7"/>
        <end position="100"/>
    </location>
</feature>
<reference evidence="4 5" key="1">
    <citation type="submission" date="2019-02" db="EMBL/GenBank/DDBJ databases">
        <title>Genomic Encyclopedia of Type Strains, Phase IV (KMG-IV): sequencing the most valuable type-strain genomes for metagenomic binning, comparative biology and taxonomic classification.</title>
        <authorList>
            <person name="Goeker M."/>
        </authorList>
    </citation>
    <scope>NUCLEOTIDE SEQUENCE [LARGE SCALE GENOMIC DNA]</scope>
    <source>
        <strain evidence="4 5">DSM 19570</strain>
    </source>
</reference>
<organism evidence="4 5">
    <name type="scientific">Rivibacter subsaxonicus</name>
    <dbReference type="NCBI Taxonomy" id="457575"/>
    <lineage>
        <taxon>Bacteria</taxon>
        <taxon>Pseudomonadati</taxon>
        <taxon>Pseudomonadota</taxon>
        <taxon>Betaproteobacteria</taxon>
        <taxon>Burkholderiales</taxon>
        <taxon>Rivibacter</taxon>
    </lineage>
</organism>
<accession>A0A4Q7VPG9</accession>
<dbReference type="GO" id="GO:0006355">
    <property type="term" value="P:regulation of DNA-templated transcription"/>
    <property type="evidence" value="ECO:0007669"/>
    <property type="project" value="InterPro"/>
</dbReference>
<dbReference type="Gene3D" id="1.10.10.10">
    <property type="entry name" value="Winged helix-like DNA-binding domain superfamily/Winged helix DNA-binding domain"/>
    <property type="match status" value="1"/>
</dbReference>
<evidence type="ECO:0000259" key="3">
    <source>
        <dbReference type="PROSITE" id="PS51755"/>
    </source>
</evidence>
<dbReference type="GO" id="GO:0016887">
    <property type="term" value="F:ATP hydrolysis activity"/>
    <property type="evidence" value="ECO:0007669"/>
    <property type="project" value="InterPro"/>
</dbReference>
<evidence type="ECO:0000313" key="4">
    <source>
        <dbReference type="EMBL" id="RZT98087.1"/>
    </source>
</evidence>
<dbReference type="InterPro" id="IPR058852">
    <property type="entry name" value="HTH_77"/>
</dbReference>
<dbReference type="PANTHER" id="PTHR47691:SF3">
    <property type="entry name" value="HTH-TYPE TRANSCRIPTIONAL REGULATOR RV0890C-RELATED"/>
    <property type="match status" value="1"/>
</dbReference>
<dbReference type="Proteomes" id="UP000293671">
    <property type="component" value="Unassembled WGS sequence"/>
</dbReference>
<name>A0A4Q7VPG9_9BURK</name>
<proteinExistence type="predicted"/>
<dbReference type="PROSITE" id="PS51755">
    <property type="entry name" value="OMPR_PHOB"/>
    <property type="match status" value="1"/>
</dbReference>
<dbReference type="InterPro" id="IPR027417">
    <property type="entry name" value="P-loop_NTPase"/>
</dbReference>
<dbReference type="InterPro" id="IPR016032">
    <property type="entry name" value="Sig_transdc_resp-reg_C-effctor"/>
</dbReference>
<dbReference type="InterPro" id="IPR049945">
    <property type="entry name" value="AAA_22"/>
</dbReference>
<sequence length="815" mass="88727">MPPDTADTPLRFGRFEISPTERLLRVDDRAAALGARAFDVLLALAQRRERLVAKQELLDLVWPGVVVEEHNIAAQISSLRKVLGPDVIATVPGRGYRFTATLEVSTNGAQAGVAAPAQQRHNLPEQRTRFIGREVALAELGRLLPQTRLLTLVGIGGCGKTRLALHFARQQLANFADGVWFIDLAPLEDPQRVPSACASALDLGTESDAALPDQLAAHLAERQALVVLDNCEHVREGASALVDALLAHPGRSRILATSREPLAVAGEQLYPVRSLSLPATADLDEIRAADAVRVFVARARLALPEFEVGAGNASALVEICRRLDGIALAIELAAARVTMLSVFDIAARLEDRFRLLTGGASAAARQQTLLATMQWSYDLLDPHEQRLLRQLAVFVGGCTLEAATAIAQAVDEYELLMRLTALHDKSLLTVEGGAAGDAGSRPRYQMLETTRQYAKQRLDESGETDAALARHAWHFLALAEAAAPHLQGPQQSLWMARLRDEHENLVAAMNWCARTPDPVGAQCCLRLAAATGRYWLFNDVELGCRLTLDALGRDPDAADSEAHFQTLRGLAAMFMHRGQGEVGQPHARAALAMAQRLGVVEWQAMAHSAIGTCLGRMDEEEEMAALRHYEQARDLAQASGSALPLGVALNNIATIDFRHGRLEPAEQSFRQSLHLARARGDIRLALIVLHNLLRVLVAARRHADAHACAVEAELLLRGVGEDVLRFELLEVAAGLASSQGQHELAARFWGVARPRYTDAGYRRPFEDEAHLTRLRAGARQALGELGFEKAEAAGRTLALDAAMLELRQWLERPLQ</sequence>
<dbReference type="CDD" id="cd00383">
    <property type="entry name" value="trans_reg_C"/>
    <property type="match status" value="1"/>
</dbReference>
<dbReference type="EMBL" id="SHKP01000006">
    <property type="protein sequence ID" value="RZT98087.1"/>
    <property type="molecule type" value="Genomic_DNA"/>
</dbReference>
<dbReference type="SMART" id="SM00862">
    <property type="entry name" value="Trans_reg_C"/>
    <property type="match status" value="1"/>
</dbReference>
<dbReference type="PANTHER" id="PTHR47691">
    <property type="entry name" value="REGULATOR-RELATED"/>
    <property type="match status" value="1"/>
</dbReference>
<evidence type="ECO:0000256" key="2">
    <source>
        <dbReference type="PROSITE-ProRule" id="PRU01091"/>
    </source>
</evidence>
<dbReference type="Gene3D" id="3.40.50.300">
    <property type="entry name" value="P-loop containing nucleotide triphosphate hydrolases"/>
    <property type="match status" value="1"/>
</dbReference>
<dbReference type="SUPFAM" id="SSF52540">
    <property type="entry name" value="P-loop containing nucleoside triphosphate hydrolases"/>
    <property type="match status" value="1"/>
</dbReference>
<dbReference type="Pfam" id="PF13401">
    <property type="entry name" value="AAA_22"/>
    <property type="match status" value="1"/>
</dbReference>
<evidence type="ECO:0000313" key="5">
    <source>
        <dbReference type="Proteomes" id="UP000293671"/>
    </source>
</evidence>
<evidence type="ECO:0000256" key="1">
    <source>
        <dbReference type="ARBA" id="ARBA00023125"/>
    </source>
</evidence>
<keyword evidence="5" id="KW-1185">Reference proteome</keyword>
<dbReference type="SUPFAM" id="SSF46894">
    <property type="entry name" value="C-terminal effector domain of the bipartite response regulators"/>
    <property type="match status" value="1"/>
</dbReference>
<dbReference type="InterPro" id="IPR036388">
    <property type="entry name" value="WH-like_DNA-bd_sf"/>
</dbReference>
<dbReference type="Pfam" id="PF25872">
    <property type="entry name" value="HTH_77"/>
    <property type="match status" value="1"/>
</dbReference>
<dbReference type="GO" id="GO:0003677">
    <property type="term" value="F:DNA binding"/>
    <property type="evidence" value="ECO:0007669"/>
    <property type="project" value="UniProtKB-UniRule"/>
</dbReference>
<protein>
    <submittedName>
        <fullName evidence="4">Putative ATPase</fullName>
    </submittedName>
</protein>
<feature type="domain" description="OmpR/PhoB-type" evidence="3">
    <location>
        <begin position="7"/>
        <end position="100"/>
    </location>
</feature>
<comment type="caution">
    <text evidence="4">The sequence shown here is derived from an EMBL/GenBank/DDBJ whole genome shotgun (WGS) entry which is preliminary data.</text>
</comment>
<gene>
    <name evidence="4" type="ORF">EV670_2493</name>
</gene>
<dbReference type="Gene3D" id="1.25.40.10">
    <property type="entry name" value="Tetratricopeptide repeat domain"/>
    <property type="match status" value="1"/>
</dbReference>